<accession>A0ABU7MAS1</accession>
<dbReference type="RefSeq" id="WP_330431873.1">
    <property type="nucleotide sequence ID" value="NZ_JAZDUF010000002.1"/>
</dbReference>
<protein>
    <submittedName>
        <fullName evidence="4">LLM class flavin-dependent oxidoreductase</fullName>
    </submittedName>
</protein>
<dbReference type="Gene3D" id="3.20.20.30">
    <property type="entry name" value="Luciferase-like domain"/>
    <property type="match status" value="1"/>
</dbReference>
<dbReference type="InterPro" id="IPR050564">
    <property type="entry name" value="F420-G6PD/mer"/>
</dbReference>
<keyword evidence="1" id="KW-0560">Oxidoreductase</keyword>
<evidence type="ECO:0000256" key="2">
    <source>
        <dbReference type="SAM" id="MobiDB-lite"/>
    </source>
</evidence>
<dbReference type="PANTHER" id="PTHR43244">
    <property type="match status" value="1"/>
</dbReference>
<dbReference type="InterPro" id="IPR011251">
    <property type="entry name" value="Luciferase-like_dom"/>
</dbReference>
<organism evidence="4 5">
    <name type="scientific">Gordonia sesuvii</name>
    <dbReference type="NCBI Taxonomy" id="3116777"/>
    <lineage>
        <taxon>Bacteria</taxon>
        <taxon>Bacillati</taxon>
        <taxon>Actinomycetota</taxon>
        <taxon>Actinomycetes</taxon>
        <taxon>Mycobacteriales</taxon>
        <taxon>Gordoniaceae</taxon>
        <taxon>Gordonia</taxon>
    </lineage>
</organism>
<proteinExistence type="predicted"/>
<name>A0ABU7MAS1_9ACTN</name>
<dbReference type="PANTHER" id="PTHR43244:SF1">
    <property type="entry name" value="5,10-METHYLENETETRAHYDROMETHANOPTERIN REDUCTASE"/>
    <property type="match status" value="1"/>
</dbReference>
<reference evidence="4 5" key="1">
    <citation type="submission" date="2024-01" db="EMBL/GenBank/DDBJ databases">
        <title>Draft genome sequence of Gordonia sp. LSe1-13.</title>
        <authorList>
            <person name="Suphannarot A."/>
            <person name="Mingma R."/>
        </authorList>
    </citation>
    <scope>NUCLEOTIDE SEQUENCE [LARGE SCALE GENOMIC DNA]</scope>
    <source>
        <strain evidence="4 5">LSe1-13</strain>
    </source>
</reference>
<dbReference type="Proteomes" id="UP001347146">
    <property type="component" value="Unassembled WGS sequence"/>
</dbReference>
<gene>
    <name evidence="4" type="ORF">VZC37_07615</name>
</gene>
<evidence type="ECO:0000313" key="5">
    <source>
        <dbReference type="Proteomes" id="UP001347146"/>
    </source>
</evidence>
<evidence type="ECO:0000259" key="3">
    <source>
        <dbReference type="Pfam" id="PF00296"/>
    </source>
</evidence>
<dbReference type="SUPFAM" id="SSF51679">
    <property type="entry name" value="Bacterial luciferase-like"/>
    <property type="match status" value="1"/>
</dbReference>
<feature type="region of interest" description="Disordered" evidence="2">
    <location>
        <begin position="252"/>
        <end position="271"/>
    </location>
</feature>
<dbReference type="InterPro" id="IPR036661">
    <property type="entry name" value="Luciferase-like_sf"/>
</dbReference>
<comment type="caution">
    <text evidence="4">The sequence shown here is derived from an EMBL/GenBank/DDBJ whole genome shotgun (WGS) entry which is preliminary data.</text>
</comment>
<dbReference type="Pfam" id="PF00296">
    <property type="entry name" value="Bac_luciferase"/>
    <property type="match status" value="1"/>
</dbReference>
<sequence>MAGWSRQFVEHSEDLTLATTVTLPVIRGPAVTAKAAAAVDILSGGRLVLGVGPGSSPGDYAAAGIPFEQRWPRFDEAVRILRTSLSDTPRSHTGTFYDVPALEPGPARSVPIWIGSWGSPAGLRRAVDLGDGWLASAYNTSPERITVGREHIRHNLRAVGRDDTGFPTVIATMWTYVTDSVAEADIHLTRVARMLGRDPAVLAEQLLIGAPEVCAARLARYVEAGVAGFSSGRWPNPSISCATSPRRWRRSCTSVPHQHPGDSPTSRTRCSPSASLIPCVYCGFARIPDVNRAREGGACR</sequence>
<evidence type="ECO:0000313" key="4">
    <source>
        <dbReference type="EMBL" id="MEE3850197.1"/>
    </source>
</evidence>
<dbReference type="EMBL" id="JAZDUF010000002">
    <property type="protein sequence ID" value="MEE3850197.1"/>
    <property type="molecule type" value="Genomic_DNA"/>
</dbReference>
<evidence type="ECO:0000256" key="1">
    <source>
        <dbReference type="ARBA" id="ARBA00023002"/>
    </source>
</evidence>
<feature type="domain" description="Luciferase-like" evidence="3">
    <location>
        <begin position="11"/>
        <end position="185"/>
    </location>
</feature>
<keyword evidence="5" id="KW-1185">Reference proteome</keyword>
<dbReference type="CDD" id="cd01097">
    <property type="entry name" value="Tetrahydromethanopterin_reductase"/>
    <property type="match status" value="1"/>
</dbReference>